<organism evidence="4">
    <name type="scientific">Tanacetum cinerariifolium</name>
    <name type="common">Dalmatian daisy</name>
    <name type="synonym">Chrysanthemum cinerariifolium</name>
    <dbReference type="NCBI Taxonomy" id="118510"/>
    <lineage>
        <taxon>Eukaryota</taxon>
        <taxon>Viridiplantae</taxon>
        <taxon>Streptophyta</taxon>
        <taxon>Embryophyta</taxon>
        <taxon>Tracheophyta</taxon>
        <taxon>Spermatophyta</taxon>
        <taxon>Magnoliopsida</taxon>
        <taxon>eudicotyledons</taxon>
        <taxon>Gunneridae</taxon>
        <taxon>Pentapetalae</taxon>
        <taxon>asterids</taxon>
        <taxon>campanulids</taxon>
        <taxon>Asterales</taxon>
        <taxon>Asteraceae</taxon>
        <taxon>Asteroideae</taxon>
        <taxon>Anthemideae</taxon>
        <taxon>Anthemidinae</taxon>
        <taxon>Tanacetum</taxon>
    </lineage>
</organism>
<name>A0A6L2LN66_TANCI</name>
<feature type="compositionally biased region" description="Basic and acidic residues" evidence="2">
    <location>
        <begin position="432"/>
        <end position="458"/>
    </location>
</feature>
<dbReference type="GO" id="GO:0008270">
    <property type="term" value="F:zinc ion binding"/>
    <property type="evidence" value="ECO:0007669"/>
    <property type="project" value="InterPro"/>
</dbReference>
<dbReference type="InterPro" id="IPR036875">
    <property type="entry name" value="Znf_CCHC_sf"/>
</dbReference>
<dbReference type="InterPro" id="IPR057670">
    <property type="entry name" value="SH3_retrovirus"/>
</dbReference>
<comment type="caution">
    <text evidence="4">The sequence shown here is derived from an EMBL/GenBank/DDBJ whole genome shotgun (WGS) entry which is preliminary data.</text>
</comment>
<feature type="coiled-coil region" evidence="1">
    <location>
        <begin position="213"/>
        <end position="240"/>
    </location>
</feature>
<dbReference type="GO" id="GO:0003676">
    <property type="term" value="F:nucleic acid binding"/>
    <property type="evidence" value="ECO:0007669"/>
    <property type="project" value="InterPro"/>
</dbReference>
<dbReference type="AlphaFoldDB" id="A0A6L2LN66"/>
<evidence type="ECO:0000256" key="1">
    <source>
        <dbReference type="SAM" id="Coils"/>
    </source>
</evidence>
<evidence type="ECO:0000313" key="4">
    <source>
        <dbReference type="EMBL" id="GEU61734.1"/>
    </source>
</evidence>
<reference evidence="4" key="1">
    <citation type="journal article" date="2019" name="Sci. Rep.">
        <title>Draft genome of Tanacetum cinerariifolium, the natural source of mosquito coil.</title>
        <authorList>
            <person name="Yamashiro T."/>
            <person name="Shiraishi A."/>
            <person name="Satake H."/>
            <person name="Nakayama K."/>
        </authorList>
    </citation>
    <scope>NUCLEOTIDE SEQUENCE</scope>
</reference>
<accession>A0A6L2LN66</accession>
<feature type="region of interest" description="Disordered" evidence="2">
    <location>
        <begin position="418"/>
        <end position="464"/>
    </location>
</feature>
<sequence length="508" mass="57451">MIDNAPWEVIESGATLPKTEVVEGVTTEVPITTAEEKAQRRARSTLMMGILNEQHLKFNFIMDAKKLQEAVEKRFGIGTNHLNDMEETDLRWKMAMLTMRARRFLKKIGRKLTVNGNETIGFDKSNVKCYNYHKWGHFSRECKSLKNKDNKHKETSKRSVHVEAYTSTYLVSCDYLGGYDWSDQVKEGPNYALMAFSSSSSDSKKFELMVLGYNTGEIAIRELRKKLEITQKEKDGIQLNVDKFEHASKSINKLRECQIVDNCKKGLGYENYNVLPPPYIGNFMPPKPNLSLTGLDEFVNKPVVKNCKAKSSEKEPKNTNLSFIRPFGCPVTILNTIDHLEKFDGKADKGFFIGYSLYSKAFRVFNSRTKIVEENSHIRFSESTPNVVGSGPDWLVDIDALTRTINYEQIVARTQSNGFATADPPFSQDPKSSNDDGKKVDEDPRKENECNNQEKEDNVNSTNNVNTISSIVNTTGTNGVNAVGENISIELQFDPNVPDLEDVSTFDF</sequence>
<dbReference type="Pfam" id="PF25597">
    <property type="entry name" value="SH3_retrovirus"/>
    <property type="match status" value="1"/>
</dbReference>
<gene>
    <name evidence="4" type="ORF">Tci_033712</name>
</gene>
<evidence type="ECO:0000259" key="3">
    <source>
        <dbReference type="Pfam" id="PF25597"/>
    </source>
</evidence>
<dbReference type="EMBL" id="BKCJ010004553">
    <property type="protein sequence ID" value="GEU61734.1"/>
    <property type="molecule type" value="Genomic_DNA"/>
</dbReference>
<keyword evidence="1" id="KW-0175">Coiled coil</keyword>
<feature type="domain" description="Retroviral polymerase SH3-like" evidence="3">
    <location>
        <begin position="329"/>
        <end position="384"/>
    </location>
</feature>
<dbReference type="SUPFAM" id="SSF57756">
    <property type="entry name" value="Retrovirus zinc finger-like domains"/>
    <property type="match status" value="1"/>
</dbReference>
<protein>
    <submittedName>
        <fullName evidence="4">Ribonuclease H-like domain-containing protein</fullName>
    </submittedName>
</protein>
<evidence type="ECO:0000256" key="2">
    <source>
        <dbReference type="SAM" id="MobiDB-lite"/>
    </source>
</evidence>
<proteinExistence type="predicted"/>